<accession>A0ABY5L4M9</accession>
<sequence>MSVRRAIVAVAGGALVAAGIALAPAIGAPGTQETRQLRKTPSFARSGIGSFTPASADPRLAAAMARTGLSATGFRFAPSESRLKRQEVTVAVRARTTRDDGGLTRTLSAPTVAAVSMQPIAYNLGMSVGWRRFAVSGDVSRLDTAALPGGRESVDVGVSYTGRRLSGRLSANAAKPTDGQPQLVAEAPSYSVDVGTSYSLTRNLDVTAGVRYRTETDRMRLQQLPDNRRDSQAVYVGTAFRF</sequence>
<dbReference type="RefSeq" id="WP_256505667.1">
    <property type="nucleotide sequence ID" value="NZ_CP101740.1"/>
</dbReference>
<organism evidence="1 2">
    <name type="scientific">Sphingomonas qomolangmaensis</name>
    <dbReference type="NCBI Taxonomy" id="2918765"/>
    <lineage>
        <taxon>Bacteria</taxon>
        <taxon>Pseudomonadati</taxon>
        <taxon>Pseudomonadota</taxon>
        <taxon>Alphaproteobacteria</taxon>
        <taxon>Sphingomonadales</taxon>
        <taxon>Sphingomonadaceae</taxon>
        <taxon>Sphingomonas</taxon>
    </lineage>
</organism>
<dbReference type="InterPro" id="IPR023614">
    <property type="entry name" value="Porin_dom_sf"/>
</dbReference>
<evidence type="ECO:0008006" key="3">
    <source>
        <dbReference type="Google" id="ProtNLM"/>
    </source>
</evidence>
<dbReference type="EMBL" id="CP101740">
    <property type="protein sequence ID" value="UUL81920.1"/>
    <property type="molecule type" value="Genomic_DNA"/>
</dbReference>
<name>A0ABY5L4M9_9SPHN</name>
<dbReference type="Proteomes" id="UP001058533">
    <property type="component" value="Chromosome"/>
</dbReference>
<proteinExistence type="predicted"/>
<evidence type="ECO:0000313" key="1">
    <source>
        <dbReference type="EMBL" id="UUL81920.1"/>
    </source>
</evidence>
<evidence type="ECO:0000313" key="2">
    <source>
        <dbReference type="Proteomes" id="UP001058533"/>
    </source>
</evidence>
<protein>
    <recommendedName>
        <fullName evidence="3">Porin domain-containing protein</fullName>
    </recommendedName>
</protein>
<gene>
    <name evidence="1" type="ORF">NMP03_12060</name>
</gene>
<dbReference type="SUPFAM" id="SSF56935">
    <property type="entry name" value="Porins"/>
    <property type="match status" value="1"/>
</dbReference>
<keyword evidence="2" id="KW-1185">Reference proteome</keyword>
<reference evidence="1" key="1">
    <citation type="submission" date="2022-07" db="EMBL/GenBank/DDBJ databases">
        <title>Sphingomonas sp. nov., a novel bacterium isolated from the north slope of the Mount Everest.</title>
        <authorList>
            <person name="Cui X."/>
            <person name="Liu Y."/>
        </authorList>
    </citation>
    <scope>NUCLEOTIDE SEQUENCE</scope>
    <source>
        <strain evidence="1">S5-59</strain>
    </source>
</reference>
<dbReference type="Gene3D" id="2.40.160.10">
    <property type="entry name" value="Porin"/>
    <property type="match status" value="1"/>
</dbReference>